<dbReference type="PANTHER" id="PTHR46029">
    <property type="entry name" value="C-TERMINAL-BINDING PROTEIN"/>
    <property type="match status" value="1"/>
</dbReference>
<dbReference type="Proteomes" id="UP000230066">
    <property type="component" value="Unassembled WGS sequence"/>
</dbReference>
<keyword evidence="9" id="KW-1185">Reference proteome</keyword>
<dbReference type="InterPro" id="IPR006140">
    <property type="entry name" value="D-isomer_DH_NAD-bd"/>
</dbReference>
<evidence type="ECO:0000259" key="6">
    <source>
        <dbReference type="Pfam" id="PF00389"/>
    </source>
</evidence>
<dbReference type="InterPro" id="IPR029753">
    <property type="entry name" value="D-isomer_DH_CS"/>
</dbReference>
<gene>
    <name evidence="8" type="ORF">D915_001245</name>
</gene>
<keyword evidence="4" id="KW-0539">Nucleus</keyword>
<keyword evidence="3" id="KW-0560">Oxidoreductase</keyword>
<dbReference type="GO" id="GO:0003714">
    <property type="term" value="F:transcription corepressor activity"/>
    <property type="evidence" value="ECO:0007669"/>
    <property type="project" value="InterPro"/>
</dbReference>
<evidence type="ECO:0000256" key="3">
    <source>
        <dbReference type="ARBA" id="ARBA00023002"/>
    </source>
</evidence>
<comment type="subcellular location">
    <subcellularLocation>
        <location evidence="1">Nucleus</location>
    </subcellularLocation>
</comment>
<dbReference type="Gene3D" id="3.40.50.720">
    <property type="entry name" value="NAD(P)-binding Rossmann-like Domain"/>
    <property type="match status" value="2"/>
</dbReference>
<feature type="region of interest" description="Disordered" evidence="5">
    <location>
        <begin position="519"/>
        <end position="566"/>
    </location>
</feature>
<accession>A0A4E0S3R4</accession>
<dbReference type="GO" id="GO:0140297">
    <property type="term" value="F:DNA-binding transcription factor binding"/>
    <property type="evidence" value="ECO:0007669"/>
    <property type="project" value="TreeGrafter"/>
</dbReference>
<evidence type="ECO:0000256" key="2">
    <source>
        <dbReference type="ARBA" id="ARBA00005854"/>
    </source>
</evidence>
<name>A0A4E0S3R4_FASHE</name>
<dbReference type="GO" id="GO:0003713">
    <property type="term" value="F:transcription coactivator activity"/>
    <property type="evidence" value="ECO:0007669"/>
    <property type="project" value="TreeGrafter"/>
</dbReference>
<dbReference type="Pfam" id="PF00389">
    <property type="entry name" value="2-Hacid_dh"/>
    <property type="match status" value="1"/>
</dbReference>
<dbReference type="SUPFAM" id="SSF51735">
    <property type="entry name" value="NAD(P)-binding Rossmann-fold domains"/>
    <property type="match status" value="1"/>
</dbReference>
<feature type="domain" description="D-isomer specific 2-hydroxyacid dehydrogenase catalytic" evidence="6">
    <location>
        <begin position="25"/>
        <end position="339"/>
    </location>
</feature>
<evidence type="ECO:0000256" key="4">
    <source>
        <dbReference type="ARBA" id="ARBA00023242"/>
    </source>
</evidence>
<dbReference type="PROSITE" id="PS00065">
    <property type="entry name" value="D_2_HYDROXYACID_DH_1"/>
    <property type="match status" value="1"/>
</dbReference>
<evidence type="ECO:0000259" key="7">
    <source>
        <dbReference type="Pfam" id="PF02826"/>
    </source>
</evidence>
<dbReference type="GO" id="GO:0006357">
    <property type="term" value="P:regulation of transcription by RNA polymerase II"/>
    <property type="evidence" value="ECO:0007669"/>
    <property type="project" value="TreeGrafter"/>
</dbReference>
<dbReference type="Pfam" id="PF02826">
    <property type="entry name" value="2-Hacid_dh_C"/>
    <property type="match status" value="1"/>
</dbReference>
<proteinExistence type="inferred from homology"/>
<evidence type="ECO:0000313" key="8">
    <source>
        <dbReference type="EMBL" id="THD27930.1"/>
    </source>
</evidence>
<dbReference type="PROSITE" id="PS00671">
    <property type="entry name" value="D_2_HYDROXYACID_DH_3"/>
    <property type="match status" value="1"/>
</dbReference>
<feature type="compositionally biased region" description="Pro residues" evidence="5">
    <location>
        <begin position="519"/>
        <end position="528"/>
    </location>
</feature>
<evidence type="ECO:0000256" key="1">
    <source>
        <dbReference type="ARBA" id="ARBA00004123"/>
    </source>
</evidence>
<reference evidence="8" key="1">
    <citation type="submission" date="2019-03" db="EMBL/GenBank/DDBJ databases">
        <title>Improved annotation for the trematode Fasciola hepatica.</title>
        <authorList>
            <person name="Choi Y.-J."/>
            <person name="Martin J."/>
            <person name="Mitreva M."/>
        </authorList>
    </citation>
    <scope>NUCLEOTIDE SEQUENCE [LARGE SCALE GENOMIC DNA]</scope>
</reference>
<dbReference type="InterPro" id="IPR051638">
    <property type="entry name" value="CTBP_dehydrogenase"/>
</dbReference>
<feature type="compositionally biased region" description="Polar residues" evidence="5">
    <location>
        <begin position="557"/>
        <end position="566"/>
    </location>
</feature>
<dbReference type="GO" id="GO:0001221">
    <property type="term" value="F:transcription coregulator binding"/>
    <property type="evidence" value="ECO:0007669"/>
    <property type="project" value="TreeGrafter"/>
</dbReference>
<dbReference type="InterPro" id="IPR006139">
    <property type="entry name" value="D-isomer_2_OHA_DH_cat_dom"/>
</dbReference>
<comment type="similarity">
    <text evidence="2">Belongs to the D-isomer specific 2-hydroxyacid dehydrogenase family.</text>
</comment>
<sequence length="616" mass="62866">MSAHRTTNGPPQTRPLVALLDGRDCTVEMPLLKDIATVAFCDASSTAEIHGKVLEEAVGALMWHTISLTREDLQKFKSLKVIVRIGSGYDNIDIKAAGELGIAVCNVPGFGVEESADTTLCHILTLYRRTFWLANSLQMGKGIDGPEKLKEVANGSARIRRDTLGIVGLGRVGTAVALRAQAFGFQITFFDPYLPDGIERSLGIERVYSLQDLLFQSDCVTLHCSLNEQNRHMINEQTIKLMRPGAFLINTARGGLIDEVALAAALKEGRIRAAALDVTENEPFVWNNSPLKGAPNLIVTPHMAFYSESSMREMREAAANEIRRAILNRIPDCLRNCVNKEFLTGSSSISGGHNIGSNSIPNNIGNNVLANSSHLSLAAGLPGVNVLNSNNNTAPSGLPGVARGLHPAAAAAALSLSAGLFSSAAGGTSLGLGGGSSLPFPAGLLGGAGTSLASASIGSGGGILTNSGGPTSIPALPPAPPGSAAAAAAAAAHLAAGLPPVSAYANFFPPNLAAGLGLPLPPPPPPHAPSSMTGVTTSTNSSVAASGGNNNNATSTPGGQPVSSPAPVTSCLGGSVSNPSFDSMQASFAAAASLVASGLNPSHFPGVGALSLPKSE</sequence>
<feature type="domain" description="D-isomer specific 2-hydroxyacid dehydrogenase NAD-binding" evidence="7">
    <location>
        <begin position="122"/>
        <end position="304"/>
    </location>
</feature>
<dbReference type="GO" id="GO:0005634">
    <property type="term" value="C:nucleus"/>
    <property type="evidence" value="ECO:0007669"/>
    <property type="project" value="UniProtKB-SubCell"/>
</dbReference>
<protein>
    <submittedName>
        <fullName evidence="8">C-terminal-binding protein isoform X2</fullName>
    </submittedName>
</protein>
<dbReference type="EMBL" id="JXXN02000281">
    <property type="protein sequence ID" value="THD27930.1"/>
    <property type="molecule type" value="Genomic_DNA"/>
</dbReference>
<dbReference type="InterPro" id="IPR029752">
    <property type="entry name" value="D-isomer_DH_CS1"/>
</dbReference>
<dbReference type="CDD" id="cd05299">
    <property type="entry name" value="CtBP_dh"/>
    <property type="match status" value="1"/>
</dbReference>
<dbReference type="InterPro" id="IPR036291">
    <property type="entry name" value="NAD(P)-bd_dom_sf"/>
</dbReference>
<organism evidence="8 9">
    <name type="scientific">Fasciola hepatica</name>
    <name type="common">Liver fluke</name>
    <dbReference type="NCBI Taxonomy" id="6192"/>
    <lineage>
        <taxon>Eukaryota</taxon>
        <taxon>Metazoa</taxon>
        <taxon>Spiralia</taxon>
        <taxon>Lophotrochozoa</taxon>
        <taxon>Platyhelminthes</taxon>
        <taxon>Trematoda</taxon>
        <taxon>Digenea</taxon>
        <taxon>Plagiorchiida</taxon>
        <taxon>Echinostomata</taxon>
        <taxon>Echinostomatoidea</taxon>
        <taxon>Fasciolidae</taxon>
        <taxon>Fasciola</taxon>
    </lineage>
</organism>
<dbReference type="GO" id="GO:0051287">
    <property type="term" value="F:NAD binding"/>
    <property type="evidence" value="ECO:0007669"/>
    <property type="project" value="InterPro"/>
</dbReference>
<feature type="compositionally biased region" description="Low complexity" evidence="5">
    <location>
        <begin position="533"/>
        <end position="556"/>
    </location>
</feature>
<dbReference type="GO" id="GO:0016616">
    <property type="term" value="F:oxidoreductase activity, acting on the CH-OH group of donors, NAD or NADP as acceptor"/>
    <property type="evidence" value="ECO:0007669"/>
    <property type="project" value="InterPro"/>
</dbReference>
<dbReference type="InterPro" id="IPR043322">
    <property type="entry name" value="CtBP"/>
</dbReference>
<evidence type="ECO:0000256" key="5">
    <source>
        <dbReference type="SAM" id="MobiDB-lite"/>
    </source>
</evidence>
<comment type="caution">
    <text evidence="8">The sequence shown here is derived from an EMBL/GenBank/DDBJ whole genome shotgun (WGS) entry which is preliminary data.</text>
</comment>
<dbReference type="SUPFAM" id="SSF52283">
    <property type="entry name" value="Formate/glycerate dehydrogenase catalytic domain-like"/>
    <property type="match status" value="1"/>
</dbReference>
<dbReference type="AlphaFoldDB" id="A0A4E0S3R4"/>
<dbReference type="PANTHER" id="PTHR46029:SF7">
    <property type="entry name" value="C-TERMINAL-BINDING PROTEIN"/>
    <property type="match status" value="1"/>
</dbReference>
<evidence type="ECO:0000313" key="9">
    <source>
        <dbReference type="Proteomes" id="UP000230066"/>
    </source>
</evidence>